<feature type="transmembrane region" description="Helical" evidence="18">
    <location>
        <begin position="5"/>
        <end position="23"/>
    </location>
</feature>
<evidence type="ECO:0000313" key="20">
    <source>
        <dbReference type="EMBL" id="NMN95327.1"/>
    </source>
</evidence>
<evidence type="ECO:0000256" key="11">
    <source>
        <dbReference type="ARBA" id="ARBA00025034"/>
    </source>
</evidence>
<evidence type="ECO:0000256" key="15">
    <source>
        <dbReference type="ARBA" id="ARBA00033342"/>
    </source>
</evidence>
<organism evidence="20 21">
    <name type="scientific">Antrihabitans stalactiti</name>
    <dbReference type="NCBI Taxonomy" id="2584121"/>
    <lineage>
        <taxon>Bacteria</taxon>
        <taxon>Bacillati</taxon>
        <taxon>Actinomycetota</taxon>
        <taxon>Actinomycetes</taxon>
        <taxon>Mycobacteriales</taxon>
        <taxon>Nocardiaceae</taxon>
        <taxon>Antrihabitans</taxon>
    </lineage>
</organism>
<keyword evidence="9 18" id="KW-0472">Membrane</keyword>
<keyword evidence="8 18" id="KW-1133">Transmembrane helix</keyword>
<reference evidence="20 21" key="2">
    <citation type="submission" date="2020-06" db="EMBL/GenBank/DDBJ databases">
        <title>Antribacter stalactiti gen. nov., sp. nov., a new member of the family Nacardiaceae isolated from a cave.</title>
        <authorList>
            <person name="Kim I.S."/>
        </authorList>
    </citation>
    <scope>NUCLEOTIDE SEQUENCE [LARGE SCALE GENOMIC DNA]</scope>
    <source>
        <strain evidence="20 21">YC2-7</strain>
    </source>
</reference>
<dbReference type="GO" id="GO:0032977">
    <property type="term" value="F:membrane insertase activity"/>
    <property type="evidence" value="ECO:0007669"/>
    <property type="project" value="InterPro"/>
</dbReference>
<dbReference type="AlphaFoldDB" id="A0A848KHD1"/>
<dbReference type="GO" id="GO:0015031">
    <property type="term" value="P:protein transport"/>
    <property type="evidence" value="ECO:0007669"/>
    <property type="project" value="UniProtKB-KW"/>
</dbReference>
<comment type="subcellular location">
    <subcellularLocation>
        <location evidence="1">Cell membrane</location>
        <topology evidence="1">Multi-pass membrane protein</topology>
    </subcellularLocation>
    <subcellularLocation>
        <location evidence="16">Membrane</location>
        <topology evidence="16">Multi-pass membrane protein</topology>
    </subcellularLocation>
</comment>
<evidence type="ECO:0000256" key="10">
    <source>
        <dbReference type="ARBA" id="ARBA00023186"/>
    </source>
</evidence>
<keyword evidence="7" id="KW-0653">Protein transport</keyword>
<name>A0A848KHD1_9NOCA</name>
<keyword evidence="5" id="KW-1003">Cell membrane</keyword>
<sequence>MLDFIYYPVSGILWFWHKVFAFIPYLGPTDGGNGVAWALSVVFLVFTLRLLLYKPFVKQVRTTRQMQELQPQIKALQAKYKGDRQRQALELQKLQKEHGFNPIMGCLPVLAQAPVFIGLYHVLRSFNRTGHGMGQLGLDPAVNRTIPNYFFGVDDVDSFLNARLFGAPISATVVESKTALEAFVNESLGLGLPSVWNLAAIAVPLMIIASLATHFNARASVARQSEAAAANPQAAIMNKLALWVFPLGVLVFGVFLPIAILLYWVSNNIWTYGQQHLVFRKIDHEDELKKQAVIERRAQNAPKPGVRPVKGKNAVQLSKDESASVAADVVDDVAEAGASKPAPGAKPAQKRPNRGGGGQQRRPGQARSGNRGGSNKRKRR</sequence>
<dbReference type="PANTHER" id="PTHR12428:SF65">
    <property type="entry name" value="CYTOCHROME C OXIDASE ASSEMBLY PROTEIN COX18, MITOCHONDRIAL"/>
    <property type="match status" value="1"/>
</dbReference>
<evidence type="ECO:0000256" key="14">
    <source>
        <dbReference type="ARBA" id="ARBA00033245"/>
    </source>
</evidence>
<protein>
    <recommendedName>
        <fullName evidence="3">Membrane protein insertase YidC</fullName>
    </recommendedName>
    <alternativeName>
        <fullName evidence="15">Foldase YidC</fullName>
    </alternativeName>
    <alternativeName>
        <fullName evidence="14">Membrane integrase YidC</fullName>
    </alternativeName>
    <alternativeName>
        <fullName evidence="13">Membrane protein YidC</fullName>
    </alternativeName>
</protein>
<evidence type="ECO:0000256" key="12">
    <source>
        <dbReference type="ARBA" id="ARBA00026028"/>
    </source>
</evidence>
<feature type="region of interest" description="Disordered" evidence="17">
    <location>
        <begin position="296"/>
        <end position="380"/>
    </location>
</feature>
<evidence type="ECO:0000256" key="3">
    <source>
        <dbReference type="ARBA" id="ARBA00015325"/>
    </source>
</evidence>
<comment type="similarity">
    <text evidence="2">Belongs to the OXA1/ALB3/YidC family. Type 1 subfamily.</text>
</comment>
<gene>
    <name evidence="20" type="primary">yidC</name>
    <name evidence="20" type="ORF">FGL95_09825</name>
</gene>
<dbReference type="GO" id="GO:0051205">
    <property type="term" value="P:protein insertion into membrane"/>
    <property type="evidence" value="ECO:0007669"/>
    <property type="project" value="TreeGrafter"/>
</dbReference>
<feature type="domain" description="Membrane insertase YidC/Oxa/ALB C-terminal" evidence="19">
    <location>
        <begin position="37"/>
        <end position="278"/>
    </location>
</feature>
<evidence type="ECO:0000256" key="13">
    <source>
        <dbReference type="ARBA" id="ARBA00031538"/>
    </source>
</evidence>
<dbReference type="InterPro" id="IPR001708">
    <property type="entry name" value="YidC/ALB3/OXA1/COX18"/>
</dbReference>
<evidence type="ECO:0000256" key="2">
    <source>
        <dbReference type="ARBA" id="ARBA00010527"/>
    </source>
</evidence>
<evidence type="ECO:0000256" key="5">
    <source>
        <dbReference type="ARBA" id="ARBA00022475"/>
    </source>
</evidence>
<feature type="transmembrane region" description="Helical" evidence="18">
    <location>
        <begin position="240"/>
        <end position="265"/>
    </location>
</feature>
<dbReference type="Proteomes" id="UP000535543">
    <property type="component" value="Unassembled WGS sequence"/>
</dbReference>
<feature type="transmembrane region" description="Helical" evidence="18">
    <location>
        <begin position="195"/>
        <end position="215"/>
    </location>
</feature>
<evidence type="ECO:0000256" key="17">
    <source>
        <dbReference type="SAM" id="MobiDB-lite"/>
    </source>
</evidence>
<feature type="compositionally biased region" description="Low complexity" evidence="17">
    <location>
        <begin position="335"/>
        <end position="347"/>
    </location>
</feature>
<dbReference type="EMBL" id="VCQU01000003">
    <property type="protein sequence ID" value="NMN95327.1"/>
    <property type="molecule type" value="Genomic_DNA"/>
</dbReference>
<comment type="caution">
    <text evidence="20">The sequence shown here is derived from an EMBL/GenBank/DDBJ whole genome shotgun (WGS) entry which is preliminary data.</text>
</comment>
<evidence type="ECO:0000313" key="21">
    <source>
        <dbReference type="Proteomes" id="UP000535543"/>
    </source>
</evidence>
<proteinExistence type="inferred from homology"/>
<keyword evidence="10" id="KW-0143">Chaperone</keyword>
<feature type="compositionally biased region" description="Low complexity" evidence="17">
    <location>
        <begin position="360"/>
        <end position="369"/>
    </location>
</feature>
<comment type="function">
    <text evidence="11">Required for the insertion and/or proper folding and/or complex formation of integral membrane proteins into the membrane. Involved in integration of membrane proteins that insert both dependently and independently of the Sec translocase complex, as well as at least some lipoproteins. Aids folding of multispanning membrane proteins.</text>
</comment>
<dbReference type="InterPro" id="IPR028055">
    <property type="entry name" value="YidC/Oxa/ALB_C"/>
</dbReference>
<dbReference type="RefSeq" id="WP_169586119.1">
    <property type="nucleotide sequence ID" value="NZ_VCQU01000003.1"/>
</dbReference>
<keyword evidence="6 16" id="KW-0812">Transmembrane</keyword>
<feature type="transmembrane region" description="Helical" evidence="18">
    <location>
        <begin position="35"/>
        <end position="52"/>
    </location>
</feature>
<comment type="subunit">
    <text evidence="12">Interacts with the Sec translocase complex via SecD. Specifically interacts with transmembrane segments of nascent integral membrane proteins during membrane integration.</text>
</comment>
<dbReference type="InterPro" id="IPR047196">
    <property type="entry name" value="YidC_ALB_C"/>
</dbReference>
<evidence type="ECO:0000256" key="7">
    <source>
        <dbReference type="ARBA" id="ARBA00022927"/>
    </source>
</evidence>
<accession>A0A848KHD1</accession>
<evidence type="ECO:0000256" key="4">
    <source>
        <dbReference type="ARBA" id="ARBA00022448"/>
    </source>
</evidence>
<evidence type="ECO:0000256" key="9">
    <source>
        <dbReference type="ARBA" id="ARBA00023136"/>
    </source>
</evidence>
<evidence type="ECO:0000256" key="18">
    <source>
        <dbReference type="SAM" id="Phobius"/>
    </source>
</evidence>
<evidence type="ECO:0000256" key="16">
    <source>
        <dbReference type="RuleBase" id="RU003945"/>
    </source>
</evidence>
<evidence type="ECO:0000256" key="8">
    <source>
        <dbReference type="ARBA" id="ARBA00022989"/>
    </source>
</evidence>
<dbReference type="CDD" id="cd20070">
    <property type="entry name" value="5TM_YidC_Alb3"/>
    <property type="match status" value="1"/>
</dbReference>
<keyword evidence="4" id="KW-0813">Transport</keyword>
<dbReference type="NCBIfam" id="NF002899">
    <property type="entry name" value="PRK03449.1"/>
    <property type="match status" value="1"/>
</dbReference>
<dbReference type="Pfam" id="PF02096">
    <property type="entry name" value="60KD_IMP"/>
    <property type="match status" value="1"/>
</dbReference>
<evidence type="ECO:0000259" key="19">
    <source>
        <dbReference type="Pfam" id="PF02096"/>
    </source>
</evidence>
<keyword evidence="21" id="KW-1185">Reference proteome</keyword>
<evidence type="ECO:0000256" key="6">
    <source>
        <dbReference type="ARBA" id="ARBA00022692"/>
    </source>
</evidence>
<dbReference type="PANTHER" id="PTHR12428">
    <property type="entry name" value="OXA1"/>
    <property type="match status" value="1"/>
</dbReference>
<dbReference type="NCBIfam" id="TIGR03592">
    <property type="entry name" value="yidC_oxa1_cterm"/>
    <property type="match status" value="1"/>
</dbReference>
<dbReference type="GO" id="GO:0005886">
    <property type="term" value="C:plasma membrane"/>
    <property type="evidence" value="ECO:0007669"/>
    <property type="project" value="UniProtKB-SubCell"/>
</dbReference>
<reference evidence="20 21" key="1">
    <citation type="submission" date="2019-05" db="EMBL/GenBank/DDBJ databases">
        <authorList>
            <person name="Lee S.D."/>
        </authorList>
    </citation>
    <scope>NUCLEOTIDE SEQUENCE [LARGE SCALE GENOMIC DNA]</scope>
    <source>
        <strain evidence="20 21">YC2-7</strain>
    </source>
</reference>
<evidence type="ECO:0000256" key="1">
    <source>
        <dbReference type="ARBA" id="ARBA00004651"/>
    </source>
</evidence>